<evidence type="ECO:0000313" key="5">
    <source>
        <dbReference type="Proteomes" id="UP001497623"/>
    </source>
</evidence>
<evidence type="ECO:0008006" key="6">
    <source>
        <dbReference type="Google" id="ProtNLM"/>
    </source>
</evidence>
<comment type="subunit">
    <text evidence="1">Homodimer.</text>
</comment>
<evidence type="ECO:0000259" key="3">
    <source>
        <dbReference type="PROSITE" id="PS50405"/>
    </source>
</evidence>
<keyword evidence="5" id="KW-1185">Reference proteome</keyword>
<dbReference type="InterPro" id="IPR040079">
    <property type="entry name" value="Glutathione_S-Trfase"/>
</dbReference>
<dbReference type="GO" id="GO:0004364">
    <property type="term" value="F:glutathione transferase activity"/>
    <property type="evidence" value="ECO:0007669"/>
    <property type="project" value="TreeGrafter"/>
</dbReference>
<dbReference type="Pfam" id="PF00043">
    <property type="entry name" value="GST_C"/>
    <property type="match status" value="1"/>
</dbReference>
<dbReference type="Gene3D" id="1.20.1050.10">
    <property type="match status" value="1"/>
</dbReference>
<dbReference type="PANTHER" id="PTHR43969">
    <property type="entry name" value="GLUTATHIONE S TRANSFERASE D10, ISOFORM A-RELATED"/>
    <property type="match status" value="1"/>
</dbReference>
<organism evidence="4 5">
    <name type="scientific">Meganyctiphanes norvegica</name>
    <name type="common">Northern krill</name>
    <name type="synonym">Thysanopoda norvegica</name>
    <dbReference type="NCBI Taxonomy" id="48144"/>
    <lineage>
        <taxon>Eukaryota</taxon>
        <taxon>Metazoa</taxon>
        <taxon>Ecdysozoa</taxon>
        <taxon>Arthropoda</taxon>
        <taxon>Crustacea</taxon>
        <taxon>Multicrustacea</taxon>
        <taxon>Malacostraca</taxon>
        <taxon>Eumalacostraca</taxon>
        <taxon>Eucarida</taxon>
        <taxon>Euphausiacea</taxon>
        <taxon>Euphausiidae</taxon>
        <taxon>Meganyctiphanes</taxon>
    </lineage>
</organism>
<dbReference type="PANTHER" id="PTHR43969:SF9">
    <property type="entry name" value="GLUTATHIONE S TRANSFERASE D10, ISOFORM A-RELATED"/>
    <property type="match status" value="1"/>
</dbReference>
<dbReference type="FunFam" id="1.20.1050.10:FF:000007">
    <property type="entry name" value="Glutathione S-transferase 1-1"/>
    <property type="match status" value="1"/>
</dbReference>
<feature type="non-terminal residue" evidence="4">
    <location>
        <position position="216"/>
    </location>
</feature>
<dbReference type="EMBL" id="CAXKWB010028540">
    <property type="protein sequence ID" value="CAL4133748.1"/>
    <property type="molecule type" value="Genomic_DNA"/>
</dbReference>
<dbReference type="Proteomes" id="UP001497623">
    <property type="component" value="Unassembled WGS sequence"/>
</dbReference>
<dbReference type="SFLD" id="SFLDS00019">
    <property type="entry name" value="Glutathione_Transferase_(cytos"/>
    <property type="match status" value="1"/>
</dbReference>
<dbReference type="SFLD" id="SFLDG00358">
    <property type="entry name" value="Main_(cytGST)"/>
    <property type="match status" value="1"/>
</dbReference>
<sequence length="216" mass="24525">MLIDLYYMPISPYCRSVQLTAHSLGVELNILHLDLLKNEHLQPEFLALNPQHTVPTFIDGDLVLWESRAICCYLVSAYGKDDSLYPKEPKKRAFVDRMLYFEMGTLGVSFSNMLFASMADESYSPTSSEIDKFHKALGYLEMFLKDHKWAAGSQLTVADLVLVATISGYVKGGLSLEKYPCILKWFKQCEEEIPGYKLLNEKGAEEAGTFYKQKLP</sequence>
<dbReference type="Pfam" id="PF13417">
    <property type="entry name" value="GST_N_3"/>
    <property type="match status" value="1"/>
</dbReference>
<dbReference type="SUPFAM" id="SSF52833">
    <property type="entry name" value="Thioredoxin-like"/>
    <property type="match status" value="1"/>
</dbReference>
<dbReference type="PROSITE" id="PS50405">
    <property type="entry name" value="GST_CTER"/>
    <property type="match status" value="1"/>
</dbReference>
<dbReference type="SFLD" id="SFLDG01153">
    <property type="entry name" value="Main.4:_Theta-like"/>
    <property type="match status" value="1"/>
</dbReference>
<comment type="caution">
    <text evidence="4">The sequence shown here is derived from an EMBL/GenBank/DDBJ whole genome shotgun (WGS) entry which is preliminary data.</text>
</comment>
<dbReference type="GO" id="GO:0006749">
    <property type="term" value="P:glutathione metabolic process"/>
    <property type="evidence" value="ECO:0007669"/>
    <property type="project" value="TreeGrafter"/>
</dbReference>
<dbReference type="CDD" id="cd03045">
    <property type="entry name" value="GST_N_Delta_Epsilon"/>
    <property type="match status" value="1"/>
</dbReference>
<feature type="domain" description="GST N-terminal" evidence="2">
    <location>
        <begin position="1"/>
        <end position="82"/>
    </location>
</feature>
<dbReference type="SUPFAM" id="SSF47616">
    <property type="entry name" value="GST C-terminal domain-like"/>
    <property type="match status" value="1"/>
</dbReference>
<evidence type="ECO:0000259" key="2">
    <source>
        <dbReference type="PROSITE" id="PS50404"/>
    </source>
</evidence>
<evidence type="ECO:0000256" key="1">
    <source>
        <dbReference type="ARBA" id="ARBA00011738"/>
    </source>
</evidence>
<dbReference type="AlphaFoldDB" id="A0AAV2RRR7"/>
<dbReference type="Gene3D" id="3.40.30.10">
    <property type="entry name" value="Glutaredoxin"/>
    <property type="match status" value="1"/>
</dbReference>
<dbReference type="InterPro" id="IPR010987">
    <property type="entry name" value="Glutathione-S-Trfase_C-like"/>
</dbReference>
<name>A0AAV2RRR7_MEGNR</name>
<feature type="domain" description="GST C-terminal" evidence="3">
    <location>
        <begin position="88"/>
        <end position="210"/>
    </location>
</feature>
<dbReference type="CDD" id="cd03177">
    <property type="entry name" value="GST_C_Delta_Epsilon"/>
    <property type="match status" value="1"/>
</dbReference>
<dbReference type="InterPro" id="IPR036282">
    <property type="entry name" value="Glutathione-S-Trfase_C_sf"/>
</dbReference>
<protein>
    <recommendedName>
        <fullName evidence="6">Glutathione S-transferase</fullName>
    </recommendedName>
</protein>
<proteinExistence type="predicted"/>
<dbReference type="InterPro" id="IPR004045">
    <property type="entry name" value="Glutathione_S-Trfase_N"/>
</dbReference>
<dbReference type="InterPro" id="IPR036249">
    <property type="entry name" value="Thioredoxin-like_sf"/>
</dbReference>
<dbReference type="InterPro" id="IPR004046">
    <property type="entry name" value="GST_C"/>
</dbReference>
<dbReference type="PROSITE" id="PS50404">
    <property type="entry name" value="GST_NTER"/>
    <property type="match status" value="1"/>
</dbReference>
<gene>
    <name evidence="4" type="ORF">MNOR_LOCUS27314</name>
</gene>
<dbReference type="FunFam" id="3.40.30.10:FF:000034">
    <property type="entry name" value="glutathione S-transferase 1"/>
    <property type="match status" value="1"/>
</dbReference>
<accession>A0AAV2RRR7</accession>
<evidence type="ECO:0000313" key="4">
    <source>
        <dbReference type="EMBL" id="CAL4133748.1"/>
    </source>
</evidence>
<reference evidence="4 5" key="1">
    <citation type="submission" date="2024-05" db="EMBL/GenBank/DDBJ databases">
        <authorList>
            <person name="Wallberg A."/>
        </authorList>
    </citation>
    <scope>NUCLEOTIDE SEQUENCE [LARGE SCALE GENOMIC DNA]</scope>
</reference>